<organism evidence="1">
    <name type="scientific">marine sediment metagenome</name>
    <dbReference type="NCBI Taxonomy" id="412755"/>
    <lineage>
        <taxon>unclassified sequences</taxon>
        <taxon>metagenomes</taxon>
        <taxon>ecological metagenomes</taxon>
    </lineage>
</organism>
<gene>
    <name evidence="1" type="ORF">LCGC14_2181340</name>
</gene>
<accession>A0A0F9GI45</accession>
<reference evidence="1" key="1">
    <citation type="journal article" date="2015" name="Nature">
        <title>Complex archaea that bridge the gap between prokaryotes and eukaryotes.</title>
        <authorList>
            <person name="Spang A."/>
            <person name="Saw J.H."/>
            <person name="Jorgensen S.L."/>
            <person name="Zaremba-Niedzwiedzka K."/>
            <person name="Martijn J."/>
            <person name="Lind A.E."/>
            <person name="van Eijk R."/>
            <person name="Schleper C."/>
            <person name="Guy L."/>
            <person name="Ettema T.J."/>
        </authorList>
    </citation>
    <scope>NUCLEOTIDE SEQUENCE</scope>
</reference>
<comment type="caution">
    <text evidence="1">The sequence shown here is derived from an EMBL/GenBank/DDBJ whole genome shotgun (WGS) entry which is preliminary data.</text>
</comment>
<dbReference type="EMBL" id="LAZR01028368">
    <property type="protein sequence ID" value="KKL62822.1"/>
    <property type="molecule type" value="Genomic_DNA"/>
</dbReference>
<protein>
    <submittedName>
        <fullName evidence="1">Uncharacterized protein</fullName>
    </submittedName>
</protein>
<name>A0A0F9GI45_9ZZZZ</name>
<proteinExistence type="predicted"/>
<sequence>MAVVWKKLAYAADVSTEIDGDITTHAAIKSANAVLGHVMVETASLIDVDGDGKLTLGAHKDTHDPGGTDGLDTATPTAILEVQAVAEGSAGSVSRSDHAHAIVHDITDNSLVTVDGTPADTEIAVWNAGGLDGETPAEVAARMALDDIGVPDAGVDFDLQEAIDLVVFTVADEAARDALNAAATAKGMLCFATTEASISICTESSV</sequence>
<evidence type="ECO:0000313" key="1">
    <source>
        <dbReference type="EMBL" id="KKL62822.1"/>
    </source>
</evidence>
<dbReference type="AlphaFoldDB" id="A0A0F9GI45"/>